<accession>A0ACD0P575</accession>
<evidence type="ECO:0000313" key="1">
    <source>
        <dbReference type="EMBL" id="PWN53278.1"/>
    </source>
</evidence>
<dbReference type="EMBL" id="KZ819733">
    <property type="protein sequence ID" value="PWN53278.1"/>
    <property type="molecule type" value="Genomic_DNA"/>
</dbReference>
<protein>
    <submittedName>
        <fullName evidence="1">Uncharacterized protein</fullName>
    </submittedName>
</protein>
<proteinExistence type="predicted"/>
<gene>
    <name evidence="1" type="ORF">IE53DRAFT_384255</name>
</gene>
<organism evidence="1 2">
    <name type="scientific">Violaceomyces palustris</name>
    <dbReference type="NCBI Taxonomy" id="1673888"/>
    <lineage>
        <taxon>Eukaryota</taxon>
        <taxon>Fungi</taxon>
        <taxon>Dikarya</taxon>
        <taxon>Basidiomycota</taxon>
        <taxon>Ustilaginomycotina</taxon>
        <taxon>Ustilaginomycetes</taxon>
        <taxon>Violaceomycetales</taxon>
        <taxon>Violaceomycetaceae</taxon>
        <taxon>Violaceomyces</taxon>
    </lineage>
</organism>
<dbReference type="Proteomes" id="UP000245626">
    <property type="component" value="Unassembled WGS sequence"/>
</dbReference>
<evidence type="ECO:0000313" key="2">
    <source>
        <dbReference type="Proteomes" id="UP000245626"/>
    </source>
</evidence>
<reference evidence="1 2" key="1">
    <citation type="journal article" date="2018" name="Mol. Biol. Evol.">
        <title>Broad Genomic Sampling Reveals a Smut Pathogenic Ancestry of the Fungal Clade Ustilaginomycotina.</title>
        <authorList>
            <person name="Kijpornyongpan T."/>
            <person name="Mondo S.J."/>
            <person name="Barry K."/>
            <person name="Sandor L."/>
            <person name="Lee J."/>
            <person name="Lipzen A."/>
            <person name="Pangilinan J."/>
            <person name="LaButti K."/>
            <person name="Hainaut M."/>
            <person name="Henrissat B."/>
            <person name="Grigoriev I.V."/>
            <person name="Spatafora J.W."/>
            <person name="Aime M.C."/>
        </authorList>
    </citation>
    <scope>NUCLEOTIDE SEQUENCE [LARGE SCALE GENOMIC DNA]</scope>
    <source>
        <strain evidence="1 2">SA 807</strain>
    </source>
</reference>
<name>A0ACD0P575_9BASI</name>
<sequence>MLKSRAWTTLRISNPNSSATAVATSARSPSIPMIRTLNPRAFSTRVLPIATRSSLRPSIRTTSLRGDLLKGAFITKGSSRGSRRSYSTSPSQNQVLELFTGPISQFISTLSRIARMLTLSAFGVAALGAIAFEGTHQYVEHFAMRKTIERNPSMSASGQSDDDEWGWSDQISEESWGESNGTDPRLGIKGRHAVRSAWICMNWGGGISPLIFFNNREMGPMANRGGGFNTDAASILSDDGVISCQRYLNLALSIAESRGIRLPDPVASRAEAAAVDTPSTVSSDLIQVVKIDPTALALETKLAAIKERHGTRLSTLGAISGYERIFDAISSTSDSKERSSRMVRLATKLGDLNSFIGRREESEAWLMKAVELAGQQGAVTPTPGEVGQIERGNSAEALESASASNKKGSNWLSLFPNKSSSSAKDSDGFASTSTRSTNPTSESKTVTEPSPALTRALVSSLLSMSALYAQAPRGGEQDDEAGKGSSLEKALRVQAGALKLIRFELERMESQGGGKGKGGGGGREGDPAGRQLHKEWLKLYDSMVRIHLAETIYALGERRKSSSNSSKGIKDKILSVTKPLLGSTETDHPPLPSRHERSLAWLKDANKSSNEIVQSLSTSQDRSSDLSPEWRNQPNQLTVVAERILRDSKRVRKITSDKIRSLED</sequence>
<keyword evidence="2" id="KW-1185">Reference proteome</keyword>